<dbReference type="EMBL" id="AP027370">
    <property type="protein sequence ID" value="BDY12196.1"/>
    <property type="molecule type" value="Genomic_DNA"/>
</dbReference>
<name>A0ABN6WTM5_9BACT</name>
<organism evidence="1 2">
    <name type="scientific">Hydrogenimonas cancrithermarum</name>
    <dbReference type="NCBI Taxonomy" id="2993563"/>
    <lineage>
        <taxon>Bacteria</taxon>
        <taxon>Pseudomonadati</taxon>
        <taxon>Campylobacterota</taxon>
        <taxon>Epsilonproteobacteria</taxon>
        <taxon>Campylobacterales</taxon>
        <taxon>Hydrogenimonadaceae</taxon>
        <taxon>Hydrogenimonas</taxon>
    </lineage>
</organism>
<reference evidence="1 2" key="1">
    <citation type="submission" date="2023-03" db="EMBL/GenBank/DDBJ databases">
        <title>Description of Hydrogenimonas sp. ISO32.</title>
        <authorList>
            <person name="Mino S."/>
            <person name="Fukazawa S."/>
            <person name="Sawabe T."/>
        </authorList>
    </citation>
    <scope>NUCLEOTIDE SEQUENCE [LARGE SCALE GENOMIC DNA]</scope>
    <source>
        <strain evidence="1 2">ISO32</strain>
    </source>
</reference>
<proteinExistence type="predicted"/>
<dbReference type="RefSeq" id="WP_286337399.1">
    <property type="nucleotide sequence ID" value="NZ_AP027370.1"/>
</dbReference>
<evidence type="ECO:0000313" key="1">
    <source>
        <dbReference type="EMBL" id="BDY12196.1"/>
    </source>
</evidence>
<gene>
    <name evidence="1" type="ORF">HCR_05080</name>
</gene>
<accession>A0ABN6WTM5</accession>
<sequence>MKEARLIKEIPLASTKDGAITVATVKEPYGEKSSPVISLGIWLSKTSEEPDWKVHIPLDNLDEVIEALQEAKKEF</sequence>
<protein>
    <submittedName>
        <fullName evidence="1">Uncharacterized protein</fullName>
    </submittedName>
</protein>
<keyword evidence="2" id="KW-1185">Reference proteome</keyword>
<evidence type="ECO:0000313" key="2">
    <source>
        <dbReference type="Proteomes" id="UP001321445"/>
    </source>
</evidence>
<dbReference type="Proteomes" id="UP001321445">
    <property type="component" value="Chromosome"/>
</dbReference>